<organism evidence="3 4">
    <name type="scientific">Toxocara canis</name>
    <name type="common">Canine roundworm</name>
    <dbReference type="NCBI Taxonomy" id="6265"/>
    <lineage>
        <taxon>Eukaryota</taxon>
        <taxon>Metazoa</taxon>
        <taxon>Ecdysozoa</taxon>
        <taxon>Nematoda</taxon>
        <taxon>Chromadorea</taxon>
        <taxon>Rhabditida</taxon>
        <taxon>Spirurina</taxon>
        <taxon>Ascaridomorpha</taxon>
        <taxon>Ascaridoidea</taxon>
        <taxon>Toxocaridae</taxon>
        <taxon>Toxocara</taxon>
    </lineage>
</organism>
<feature type="chain" id="PRO_5044553083" evidence="1">
    <location>
        <begin position="20"/>
        <end position="265"/>
    </location>
</feature>
<dbReference type="Proteomes" id="UP000050794">
    <property type="component" value="Unassembled WGS sequence"/>
</dbReference>
<sequence>MMAHSICIITLVISTVAIAYTLPFDSIRFGNVCKGGRTCSMFINALRDPRHLSVYSIDAWNKAIGQLRAYQQLFAEDDVELVLKRQDEDAPLEWLKHDTHPLFVAHHPITVLIVRKKECSDECSRIGVVQVLACVCRKCAVKASGNVPSIKIGTASKEAQIPKPLAVKKALGTVIMRLCLHLHLDILLYSSNESSILLILPFDFGIIDERLRANATCAKKYSGCLTKKFISLKAFNLQCKQEEMRGNMVRCELSFGDFNPSHSPD</sequence>
<evidence type="ECO:0000313" key="4">
    <source>
        <dbReference type="WBParaSite" id="TCNE_0000611201-mRNA-1"/>
    </source>
</evidence>
<protein>
    <submittedName>
        <fullName evidence="4">Secreted protein</fullName>
    </submittedName>
</protein>
<dbReference type="AlphaFoldDB" id="A0A183UC92"/>
<gene>
    <name evidence="2" type="ORF">TCNE_LOCUS6112</name>
</gene>
<accession>A0A183UC92</accession>
<feature type="signal peptide" evidence="1">
    <location>
        <begin position="1"/>
        <end position="19"/>
    </location>
</feature>
<evidence type="ECO:0000313" key="2">
    <source>
        <dbReference type="EMBL" id="VDM37403.1"/>
    </source>
</evidence>
<proteinExistence type="predicted"/>
<reference evidence="4" key="1">
    <citation type="submission" date="2016-06" db="UniProtKB">
        <authorList>
            <consortium name="WormBaseParasite"/>
        </authorList>
    </citation>
    <scope>IDENTIFICATION</scope>
</reference>
<evidence type="ECO:0000313" key="3">
    <source>
        <dbReference type="Proteomes" id="UP000050794"/>
    </source>
</evidence>
<reference evidence="2 3" key="2">
    <citation type="submission" date="2018-11" db="EMBL/GenBank/DDBJ databases">
        <authorList>
            <consortium name="Pathogen Informatics"/>
        </authorList>
    </citation>
    <scope>NUCLEOTIDE SEQUENCE [LARGE SCALE GENOMIC DNA]</scope>
</reference>
<evidence type="ECO:0000256" key="1">
    <source>
        <dbReference type="SAM" id="SignalP"/>
    </source>
</evidence>
<dbReference type="EMBL" id="UYWY01019439">
    <property type="protein sequence ID" value="VDM37403.1"/>
    <property type="molecule type" value="Genomic_DNA"/>
</dbReference>
<keyword evidence="3" id="KW-1185">Reference proteome</keyword>
<keyword evidence="1" id="KW-0732">Signal</keyword>
<dbReference type="WBParaSite" id="TCNE_0000611201-mRNA-1">
    <property type="protein sequence ID" value="TCNE_0000611201-mRNA-1"/>
    <property type="gene ID" value="TCNE_0000611201"/>
</dbReference>
<name>A0A183UC92_TOXCA</name>